<dbReference type="Pfam" id="PF02545">
    <property type="entry name" value="Maf"/>
    <property type="match status" value="1"/>
</dbReference>
<dbReference type="PANTHER" id="PTHR43213:SF5">
    <property type="entry name" value="BIFUNCTIONAL DTTP_UTP PYROPHOSPHATASE_METHYLTRANSFERASE PROTEIN-RELATED"/>
    <property type="match status" value="1"/>
</dbReference>
<dbReference type="GO" id="GO:0009117">
    <property type="term" value="P:nucleotide metabolic process"/>
    <property type="evidence" value="ECO:0007669"/>
    <property type="project" value="UniProtKB-KW"/>
</dbReference>
<dbReference type="RefSeq" id="WP_129334080.1">
    <property type="nucleotide sequence ID" value="NZ_SDVB01000311.1"/>
</dbReference>
<keyword evidence="4" id="KW-0963">Cytoplasm</keyword>
<keyword evidence="2 4" id="KW-0378">Hydrolase</keyword>
<dbReference type="CDD" id="cd00555">
    <property type="entry name" value="Maf"/>
    <property type="match status" value="1"/>
</dbReference>
<dbReference type="EC" id="3.6.1.9" evidence="4"/>
<dbReference type="NCBIfam" id="NF002690">
    <property type="entry name" value="PRK02478.1"/>
    <property type="match status" value="1"/>
</dbReference>
<dbReference type="SUPFAM" id="SSF52972">
    <property type="entry name" value="ITPase-like"/>
    <property type="match status" value="1"/>
</dbReference>
<evidence type="ECO:0000313" key="5">
    <source>
        <dbReference type="EMBL" id="RYC04787.1"/>
    </source>
</evidence>
<sequence>MAIGLVLASASPSRRMLMKNAGLDFEAIPAEIDEREIERGSGGVCLGPVELAAELARQKALDVSRRLPSAVVVGCDQTMSLGDRIFHKPADIAEARTNLVLLRGRTHRLNSAVTLARNGAILWSDVGIAELTMREFSDDFLDLYLARMAEAVLRSVGAYQLEGEGIQLFERMEGDYFTILGLPLLPLLAQLRELGEINA</sequence>
<accession>A0A4V1RN66</accession>
<gene>
    <name evidence="5" type="ORF">EUU22_21875</name>
</gene>
<dbReference type="Gene3D" id="3.90.950.10">
    <property type="match status" value="1"/>
</dbReference>
<dbReference type="HAMAP" id="MF_00528">
    <property type="entry name" value="Maf"/>
    <property type="match status" value="1"/>
</dbReference>
<comment type="function">
    <text evidence="4">Nucleoside triphosphate pyrophosphatase. May have a dual role in cell division arrest and in preventing the incorporation of modified nucleotides into cellular nucleic acids.</text>
</comment>
<proteinExistence type="inferred from homology"/>
<keyword evidence="3 4" id="KW-0546">Nucleotide metabolism</keyword>
<comment type="caution">
    <text evidence="4">Lacks conserved residue(s) required for the propagation of feature annotation.</text>
</comment>
<evidence type="ECO:0000256" key="4">
    <source>
        <dbReference type="HAMAP-Rule" id="MF_00528"/>
    </source>
</evidence>
<protein>
    <recommendedName>
        <fullName evidence="4">Nucleoside triphosphate pyrophosphatase</fullName>
        <ecNumber evidence="4">3.6.1.9</ecNumber>
    </recommendedName>
    <alternativeName>
        <fullName evidence="4">Nucleotide pyrophosphatase</fullName>
        <shortName evidence="4">Nucleotide PPase</shortName>
    </alternativeName>
</protein>
<name>A0A4V1RN66_9HYPH</name>
<evidence type="ECO:0000256" key="1">
    <source>
        <dbReference type="ARBA" id="ARBA00001968"/>
    </source>
</evidence>
<keyword evidence="6" id="KW-1185">Reference proteome</keyword>
<organism evidence="5 6">
    <name type="scientific">Ciceribacter ferrooxidans</name>
    <dbReference type="NCBI Taxonomy" id="2509717"/>
    <lineage>
        <taxon>Bacteria</taxon>
        <taxon>Pseudomonadati</taxon>
        <taxon>Pseudomonadota</taxon>
        <taxon>Alphaproteobacteria</taxon>
        <taxon>Hyphomicrobiales</taxon>
        <taxon>Rhizobiaceae</taxon>
        <taxon>Ciceribacter</taxon>
    </lineage>
</organism>
<comment type="similarity">
    <text evidence="4">Belongs to the Maf family.</text>
</comment>
<dbReference type="GO" id="GO:0005737">
    <property type="term" value="C:cytoplasm"/>
    <property type="evidence" value="ECO:0007669"/>
    <property type="project" value="UniProtKB-SubCell"/>
</dbReference>
<comment type="catalytic activity">
    <reaction evidence="4">
        <text>a 2'-deoxyribonucleoside 5'-triphosphate + H2O = a 2'-deoxyribonucleoside 5'-phosphate + diphosphate + H(+)</text>
        <dbReference type="Rhea" id="RHEA:44644"/>
        <dbReference type="ChEBI" id="CHEBI:15377"/>
        <dbReference type="ChEBI" id="CHEBI:15378"/>
        <dbReference type="ChEBI" id="CHEBI:33019"/>
        <dbReference type="ChEBI" id="CHEBI:61560"/>
        <dbReference type="ChEBI" id="CHEBI:65317"/>
        <dbReference type="EC" id="3.6.1.9"/>
    </reaction>
</comment>
<comment type="cofactor">
    <cofactor evidence="1 4">
        <name>a divalent metal cation</name>
        <dbReference type="ChEBI" id="CHEBI:60240"/>
    </cofactor>
</comment>
<dbReference type="GO" id="GO:0047429">
    <property type="term" value="F:nucleoside triphosphate diphosphatase activity"/>
    <property type="evidence" value="ECO:0007669"/>
    <property type="project" value="UniProtKB-EC"/>
</dbReference>
<dbReference type="PANTHER" id="PTHR43213">
    <property type="entry name" value="BIFUNCTIONAL DTTP/UTP PYROPHOSPHATASE/METHYLTRANSFERASE PROTEIN-RELATED"/>
    <property type="match status" value="1"/>
</dbReference>
<dbReference type="Proteomes" id="UP000291088">
    <property type="component" value="Unassembled WGS sequence"/>
</dbReference>
<comment type="caution">
    <text evidence="5">The sequence shown here is derived from an EMBL/GenBank/DDBJ whole genome shotgun (WGS) entry which is preliminary data.</text>
</comment>
<dbReference type="InterPro" id="IPR003697">
    <property type="entry name" value="Maf-like"/>
</dbReference>
<evidence type="ECO:0000313" key="6">
    <source>
        <dbReference type="Proteomes" id="UP000291088"/>
    </source>
</evidence>
<dbReference type="AlphaFoldDB" id="A0A4V1RN66"/>
<comment type="subcellular location">
    <subcellularLocation>
        <location evidence="4">Cytoplasm</location>
    </subcellularLocation>
</comment>
<dbReference type="PIRSF" id="PIRSF006305">
    <property type="entry name" value="Maf"/>
    <property type="match status" value="1"/>
</dbReference>
<dbReference type="InterPro" id="IPR029001">
    <property type="entry name" value="ITPase-like_fam"/>
</dbReference>
<dbReference type="EMBL" id="SDVB01000311">
    <property type="protein sequence ID" value="RYC04787.1"/>
    <property type="molecule type" value="Genomic_DNA"/>
</dbReference>
<comment type="catalytic activity">
    <reaction evidence="4">
        <text>a ribonucleoside 5'-triphosphate + H2O = a ribonucleoside 5'-phosphate + diphosphate + H(+)</text>
        <dbReference type="Rhea" id="RHEA:23996"/>
        <dbReference type="ChEBI" id="CHEBI:15377"/>
        <dbReference type="ChEBI" id="CHEBI:15378"/>
        <dbReference type="ChEBI" id="CHEBI:33019"/>
        <dbReference type="ChEBI" id="CHEBI:58043"/>
        <dbReference type="ChEBI" id="CHEBI:61557"/>
        <dbReference type="EC" id="3.6.1.9"/>
    </reaction>
</comment>
<evidence type="ECO:0000256" key="2">
    <source>
        <dbReference type="ARBA" id="ARBA00022801"/>
    </source>
</evidence>
<evidence type="ECO:0000256" key="3">
    <source>
        <dbReference type="ARBA" id="ARBA00023080"/>
    </source>
</evidence>
<reference evidence="5 6" key="1">
    <citation type="submission" date="2019-01" db="EMBL/GenBank/DDBJ databases">
        <authorList>
            <person name="Deng T."/>
        </authorList>
    </citation>
    <scope>NUCLEOTIDE SEQUENCE [LARGE SCALE GENOMIC DNA]</scope>
    <source>
        <strain evidence="5 6">F8825</strain>
    </source>
</reference>
<feature type="active site" description="Proton acceptor" evidence="4">
    <location>
        <position position="76"/>
    </location>
</feature>
<dbReference type="OrthoDB" id="9813962at2"/>